<evidence type="ECO:0000256" key="2">
    <source>
        <dbReference type="SAM" id="Phobius"/>
    </source>
</evidence>
<keyword evidence="2" id="KW-1133">Transmembrane helix</keyword>
<evidence type="ECO:0000313" key="4">
    <source>
        <dbReference type="Proteomes" id="UP001158576"/>
    </source>
</evidence>
<dbReference type="EMBL" id="OU015567">
    <property type="protein sequence ID" value="CAG5112967.1"/>
    <property type="molecule type" value="Genomic_DNA"/>
</dbReference>
<keyword evidence="2" id="KW-0812">Transmembrane</keyword>
<name>A0ABN7T8P7_OIKDI</name>
<reference evidence="3 4" key="1">
    <citation type="submission" date="2021-04" db="EMBL/GenBank/DDBJ databases">
        <authorList>
            <person name="Bliznina A."/>
        </authorList>
    </citation>
    <scope>NUCLEOTIDE SEQUENCE [LARGE SCALE GENOMIC DNA]</scope>
</reference>
<keyword evidence="2" id="KW-0472">Membrane</keyword>
<feature type="region of interest" description="Disordered" evidence="1">
    <location>
        <begin position="1"/>
        <end position="40"/>
    </location>
</feature>
<sequence length="86" mass="9902">MTNHQESGYQVLESESHSHDETLNDSRNDEHTENTRNSSFIETMKEITTVNRLVSLATRATIFLVIIAIILIWGYTKLAHKQKTEN</sequence>
<gene>
    <name evidence="3" type="ORF">OKIOD_LOCUS15888</name>
</gene>
<evidence type="ECO:0000256" key="1">
    <source>
        <dbReference type="SAM" id="MobiDB-lite"/>
    </source>
</evidence>
<organism evidence="3 4">
    <name type="scientific">Oikopleura dioica</name>
    <name type="common">Tunicate</name>
    <dbReference type="NCBI Taxonomy" id="34765"/>
    <lineage>
        <taxon>Eukaryota</taxon>
        <taxon>Metazoa</taxon>
        <taxon>Chordata</taxon>
        <taxon>Tunicata</taxon>
        <taxon>Appendicularia</taxon>
        <taxon>Copelata</taxon>
        <taxon>Oikopleuridae</taxon>
        <taxon>Oikopleura</taxon>
    </lineage>
</organism>
<feature type="transmembrane region" description="Helical" evidence="2">
    <location>
        <begin position="53"/>
        <end position="75"/>
    </location>
</feature>
<proteinExistence type="predicted"/>
<protein>
    <submittedName>
        <fullName evidence="3">Oidioi.mRNA.OKI2018_I69.chr2.g7123.t1.cds</fullName>
    </submittedName>
</protein>
<evidence type="ECO:0000313" key="3">
    <source>
        <dbReference type="EMBL" id="CAG5112967.1"/>
    </source>
</evidence>
<accession>A0ABN7T8P7</accession>
<keyword evidence="4" id="KW-1185">Reference proteome</keyword>
<feature type="compositionally biased region" description="Basic and acidic residues" evidence="1">
    <location>
        <begin position="14"/>
        <end position="34"/>
    </location>
</feature>
<dbReference type="Proteomes" id="UP001158576">
    <property type="component" value="Chromosome 2"/>
</dbReference>